<feature type="transmembrane region" description="Helical" evidence="2">
    <location>
        <begin position="6"/>
        <end position="28"/>
    </location>
</feature>
<dbReference type="SUPFAM" id="SSF54518">
    <property type="entry name" value="Tubby C-terminal domain-like"/>
    <property type="match status" value="1"/>
</dbReference>
<dbReference type="EMBL" id="CAXDID020000438">
    <property type="protein sequence ID" value="CAL6091801.1"/>
    <property type="molecule type" value="Genomic_DNA"/>
</dbReference>
<evidence type="ECO:0000313" key="3">
    <source>
        <dbReference type="EMBL" id="CAL6091801.1"/>
    </source>
</evidence>
<proteinExistence type="inferred from homology"/>
<keyword evidence="4" id="KW-1185">Reference proteome</keyword>
<dbReference type="InterPro" id="IPR025659">
    <property type="entry name" value="Tubby-like_C"/>
</dbReference>
<feature type="transmembrane region" description="Helical" evidence="2">
    <location>
        <begin position="67"/>
        <end position="91"/>
    </location>
</feature>
<dbReference type="Proteomes" id="UP001642409">
    <property type="component" value="Unassembled WGS sequence"/>
</dbReference>
<name>A0ABP1LSZ8_9EUKA</name>
<keyword evidence="2" id="KW-1133">Transmembrane helix</keyword>
<comment type="caution">
    <text evidence="3">The sequence shown here is derived from an EMBL/GenBank/DDBJ whole genome shotgun (WGS) entry which is preliminary data.</text>
</comment>
<feature type="transmembrane region" description="Helical" evidence="2">
    <location>
        <begin position="40"/>
        <end position="61"/>
    </location>
</feature>
<dbReference type="Pfam" id="PF04525">
    <property type="entry name" value="LOR"/>
    <property type="match status" value="1"/>
</dbReference>
<dbReference type="InterPro" id="IPR038595">
    <property type="entry name" value="LOR_sf"/>
</dbReference>
<accession>A0ABP1LSZ8</accession>
<dbReference type="InterPro" id="IPR007612">
    <property type="entry name" value="LOR"/>
</dbReference>
<evidence type="ECO:0000256" key="1">
    <source>
        <dbReference type="ARBA" id="ARBA00005437"/>
    </source>
</evidence>
<sequence length="473" mass="56698">MILKDILLYILDLFCRKFVFTSIILRFINFKLLIFKVNNYIYQEYSTYCNLNILCYLILYVQKLDTFLVQILNIFLYLLLLINGLIFAKLISTPYMMTQKFYMQEKVFGILTEFFIKNEQGQDCFIVSSKLFSLAQKHSSLDAHSRVELLSVENKLFSWSPIFYVNQNDEQIFMIQEECSCMSQELSITGIKNWKVLGDFFEHDFQIFENGQVVAIITKAWYSWGDSYQIEVYDTQSELKNQISLGNWLVQQFEEMSHGRYELNVICTIQNIVYLLFRCVECHFKSQTFVLDFFELNVRAFNMSHHIGFEKLFLRRFFLIRYFKRFIIFSQYFQQLYRPIFKNKIYQWLAHSSSKQEISGFIQYKSGKQIVVIQVIQQYLIFSPNYVYHLLRSCYGNHLNVLVFIIYNIQHILYNYQYNYRIYNQLQVNQIIYQLMNHTTQGVCQSQPLQYVFPFEHVQDGPAQLVVQQTSLS</sequence>
<evidence type="ECO:0000256" key="2">
    <source>
        <dbReference type="SAM" id="Phobius"/>
    </source>
</evidence>
<evidence type="ECO:0000313" key="4">
    <source>
        <dbReference type="Proteomes" id="UP001642409"/>
    </source>
</evidence>
<gene>
    <name evidence="3" type="ORF">HINF_LOCUS65962</name>
</gene>
<reference evidence="3 4" key="1">
    <citation type="submission" date="2024-07" db="EMBL/GenBank/DDBJ databases">
        <authorList>
            <person name="Akdeniz Z."/>
        </authorList>
    </citation>
    <scope>NUCLEOTIDE SEQUENCE [LARGE SCALE GENOMIC DNA]</scope>
</reference>
<protein>
    <submittedName>
        <fullName evidence="3">LURP-one-related_family protein</fullName>
    </submittedName>
</protein>
<keyword evidence="2" id="KW-0812">Transmembrane</keyword>
<comment type="similarity">
    <text evidence="1">Belongs to the LOR family.</text>
</comment>
<organism evidence="3 4">
    <name type="scientific">Hexamita inflata</name>
    <dbReference type="NCBI Taxonomy" id="28002"/>
    <lineage>
        <taxon>Eukaryota</taxon>
        <taxon>Metamonada</taxon>
        <taxon>Diplomonadida</taxon>
        <taxon>Hexamitidae</taxon>
        <taxon>Hexamitinae</taxon>
        <taxon>Hexamita</taxon>
    </lineage>
</organism>
<keyword evidence="2" id="KW-0472">Membrane</keyword>
<dbReference type="Gene3D" id="2.40.160.200">
    <property type="entry name" value="LURP1-related"/>
    <property type="match status" value="1"/>
</dbReference>